<protein>
    <submittedName>
        <fullName evidence="2 3">Uncharacterized protein LOC130512574 isoform X1</fullName>
    </submittedName>
</protein>
<reference evidence="1" key="1">
    <citation type="journal article" date="2019" name="Database">
        <title>The radish genome database (RadishGD): an integrated information resource for radish genomics.</title>
        <authorList>
            <person name="Yu H.J."/>
            <person name="Baek S."/>
            <person name="Lee Y.J."/>
            <person name="Cho A."/>
            <person name="Mun J.H."/>
        </authorList>
    </citation>
    <scope>NUCLEOTIDE SEQUENCE [LARGE SCALE GENOMIC DNA]</scope>
    <source>
        <strain evidence="1">cv. WK10039</strain>
    </source>
</reference>
<dbReference type="GeneID" id="130512574"/>
<name>A0A9W3DSN8_RAPSA</name>
<keyword evidence="1" id="KW-1185">Reference proteome</keyword>
<organism evidence="1 2">
    <name type="scientific">Raphanus sativus</name>
    <name type="common">Radish</name>
    <name type="synonym">Raphanus raphanistrum var. sativus</name>
    <dbReference type="NCBI Taxonomy" id="3726"/>
    <lineage>
        <taxon>Eukaryota</taxon>
        <taxon>Viridiplantae</taxon>
        <taxon>Streptophyta</taxon>
        <taxon>Embryophyta</taxon>
        <taxon>Tracheophyta</taxon>
        <taxon>Spermatophyta</taxon>
        <taxon>Magnoliopsida</taxon>
        <taxon>eudicotyledons</taxon>
        <taxon>Gunneridae</taxon>
        <taxon>Pentapetalae</taxon>
        <taxon>rosids</taxon>
        <taxon>malvids</taxon>
        <taxon>Brassicales</taxon>
        <taxon>Brassicaceae</taxon>
        <taxon>Brassiceae</taxon>
        <taxon>Raphanus</taxon>
    </lineage>
</organism>
<sequence length="241" mass="27557">MRKSVSLNNLSEYESTEETLKIVGEDGDGQAKNKTSSCYASADDAVPVSANRERKRVPWTEEEHKLFLLGLERVHPLSIFFLSLCIHPLNVAMPIFCVLLPSISLMRSAQVSHCVCYLLCVTCRIKVVADVLYSVLKNNNLLSCRQCRKLKDGRMFKILLLFANDMLVSFLLRSFTCCVLYTQKKTKEEVKSKRAHKEVCNSSSRMSVVYSLIVREEEVLMEQRKRECGGCLRDNIRSIYQ</sequence>
<dbReference type="Proteomes" id="UP000504610">
    <property type="component" value="Chromosome 5"/>
</dbReference>
<reference evidence="2 3" key="2">
    <citation type="submission" date="2025-04" db="UniProtKB">
        <authorList>
            <consortium name="RefSeq"/>
        </authorList>
    </citation>
    <scope>IDENTIFICATION</scope>
    <source>
        <tissue evidence="2 3">Leaf</tissue>
    </source>
</reference>
<proteinExistence type="predicted"/>
<dbReference type="RefSeq" id="XP_056866667.1">
    <property type="nucleotide sequence ID" value="XM_057010687.1"/>
</dbReference>
<evidence type="ECO:0000313" key="2">
    <source>
        <dbReference type="RefSeq" id="XP_056866666.1"/>
    </source>
</evidence>
<dbReference type="KEGG" id="rsz:130512574"/>
<evidence type="ECO:0000313" key="3">
    <source>
        <dbReference type="RefSeq" id="XP_056866667.1"/>
    </source>
</evidence>
<gene>
    <name evidence="2 3" type="primary">LOC130512574</name>
</gene>
<dbReference type="AlphaFoldDB" id="A0A9W3DSN8"/>
<accession>A0A9W3DSN8</accession>
<evidence type="ECO:0000313" key="1">
    <source>
        <dbReference type="Proteomes" id="UP000504610"/>
    </source>
</evidence>
<dbReference type="RefSeq" id="XP_056866666.1">
    <property type="nucleotide sequence ID" value="XM_057010686.1"/>
</dbReference>
<dbReference type="OrthoDB" id="1829995at2759"/>